<name>A0A4D7B321_9HYPH</name>
<reference evidence="4 5" key="1">
    <citation type="submission" date="2019-04" db="EMBL/GenBank/DDBJ databases">
        <title>Phreatobacter aquaticus sp. nov.</title>
        <authorList>
            <person name="Choi A."/>
        </authorList>
    </citation>
    <scope>NUCLEOTIDE SEQUENCE [LARGE SCALE GENOMIC DNA]</scope>
    <source>
        <strain evidence="4 5">KCTC 52518</strain>
    </source>
</reference>
<dbReference type="InterPro" id="IPR042208">
    <property type="entry name" value="D-ser_dehydrat-like_sf"/>
</dbReference>
<dbReference type="Proteomes" id="UP000298781">
    <property type="component" value="Chromosome"/>
</dbReference>
<protein>
    <submittedName>
        <fullName evidence="4">Alanine racemase</fullName>
    </submittedName>
</protein>
<dbReference type="KEGG" id="pstg:E8M01_06770"/>
<dbReference type="Pfam" id="PF01168">
    <property type="entry name" value="Ala_racemase_N"/>
    <property type="match status" value="1"/>
</dbReference>
<keyword evidence="5" id="KW-1185">Reference proteome</keyword>
<dbReference type="Pfam" id="PF14031">
    <property type="entry name" value="D-ser_dehydrat"/>
    <property type="match status" value="1"/>
</dbReference>
<evidence type="ECO:0000313" key="4">
    <source>
        <dbReference type="EMBL" id="QCI63976.1"/>
    </source>
</evidence>
<feature type="domain" description="D-serine dehydratase-like" evidence="3">
    <location>
        <begin position="275"/>
        <end position="356"/>
    </location>
</feature>
<dbReference type="Gene3D" id="2.40.37.20">
    <property type="entry name" value="D-serine dehydratase-like domain"/>
    <property type="match status" value="1"/>
</dbReference>
<dbReference type="InterPro" id="IPR026956">
    <property type="entry name" value="D-ser_dehydrat-like_dom"/>
</dbReference>
<evidence type="ECO:0000256" key="2">
    <source>
        <dbReference type="ARBA" id="ARBA00023239"/>
    </source>
</evidence>
<dbReference type="GO" id="GO:0008721">
    <property type="term" value="F:D-serine ammonia-lyase activity"/>
    <property type="evidence" value="ECO:0007669"/>
    <property type="project" value="TreeGrafter"/>
</dbReference>
<comment type="similarity">
    <text evidence="1">Belongs to the DSD1 family.</text>
</comment>
<evidence type="ECO:0000259" key="3">
    <source>
        <dbReference type="SMART" id="SM01119"/>
    </source>
</evidence>
<dbReference type="Gene3D" id="3.20.20.10">
    <property type="entry name" value="Alanine racemase"/>
    <property type="match status" value="1"/>
</dbReference>
<organism evidence="4 5">
    <name type="scientific">Phreatobacter stygius</name>
    <dbReference type="NCBI Taxonomy" id="1940610"/>
    <lineage>
        <taxon>Bacteria</taxon>
        <taxon>Pseudomonadati</taxon>
        <taxon>Pseudomonadota</taxon>
        <taxon>Alphaproteobacteria</taxon>
        <taxon>Hyphomicrobiales</taxon>
        <taxon>Phreatobacteraceae</taxon>
        <taxon>Phreatobacter</taxon>
    </lineage>
</organism>
<dbReference type="RefSeq" id="WP_136959432.1">
    <property type="nucleotide sequence ID" value="NZ_CP039690.1"/>
</dbReference>
<dbReference type="InterPro" id="IPR051466">
    <property type="entry name" value="D-amino_acid_metab_enzyme"/>
</dbReference>
<dbReference type="PANTHER" id="PTHR28004">
    <property type="entry name" value="ZGC:162816-RELATED"/>
    <property type="match status" value="1"/>
</dbReference>
<evidence type="ECO:0000256" key="1">
    <source>
        <dbReference type="ARBA" id="ARBA00005323"/>
    </source>
</evidence>
<dbReference type="PANTHER" id="PTHR28004:SF2">
    <property type="entry name" value="D-SERINE DEHYDRATASE"/>
    <property type="match status" value="1"/>
</dbReference>
<dbReference type="InterPro" id="IPR029066">
    <property type="entry name" value="PLP-binding_barrel"/>
</dbReference>
<dbReference type="GO" id="GO:0036088">
    <property type="term" value="P:D-serine catabolic process"/>
    <property type="evidence" value="ECO:0007669"/>
    <property type="project" value="TreeGrafter"/>
</dbReference>
<sequence>MTEHVRPPVAAAAVAGTPSDTLPLPPFPVETPCFVILEDAVLHNLRQTAKGAGGIGRLMPHIKTHRAPWLVAVMLAEGVRAFKAATPAEVEIAAAAGAPLVVWAYPTVNPLAIARVARAARACPAVRIEALVDSPEGLAAWRSELTTAPAANLRLRLDLDPGLGRTGVAIGPAAYDLASAIQAAGLFAGWHAYDGHIQNPDRQQRIARVTELGGRIRDLIAGGQEHGLEGDLIAAGSYSFDLWPSELARWVSPGSWTYSSSQHDVDLADVGWQVAGYVLATVLSVRDGTATLDAGSKAISPDIPLADRFRGPGPIRLMKEEHVVIATDSLTVGQQVPLIPRHGCTAAYLYDRALVRLRDGSWQYRAQLGASRQGPATTE</sequence>
<gene>
    <name evidence="4" type="ORF">E8M01_06770</name>
</gene>
<dbReference type="InterPro" id="IPR001608">
    <property type="entry name" value="Ala_racemase_N"/>
</dbReference>
<dbReference type="AlphaFoldDB" id="A0A4D7B321"/>
<dbReference type="OrthoDB" id="9772497at2"/>
<accession>A0A4D7B321</accession>
<keyword evidence="2" id="KW-0456">Lyase</keyword>
<dbReference type="SUPFAM" id="SSF51419">
    <property type="entry name" value="PLP-binding barrel"/>
    <property type="match status" value="1"/>
</dbReference>
<proteinExistence type="inferred from homology"/>
<dbReference type="SMART" id="SM01119">
    <property type="entry name" value="D-ser_dehydrat"/>
    <property type="match status" value="1"/>
</dbReference>
<dbReference type="EMBL" id="CP039690">
    <property type="protein sequence ID" value="QCI63976.1"/>
    <property type="molecule type" value="Genomic_DNA"/>
</dbReference>
<evidence type="ECO:0000313" key="5">
    <source>
        <dbReference type="Proteomes" id="UP000298781"/>
    </source>
</evidence>